<dbReference type="CDD" id="cd04645">
    <property type="entry name" value="LbH_gamma_CA_like"/>
    <property type="match status" value="1"/>
</dbReference>
<dbReference type="EMBL" id="JALKCH010000012">
    <property type="protein sequence ID" value="MCK0198576.1"/>
    <property type="molecule type" value="Genomic_DNA"/>
</dbReference>
<evidence type="ECO:0000313" key="1">
    <source>
        <dbReference type="EMBL" id="MCK0198576.1"/>
    </source>
</evidence>
<accession>A0ABT0DF43</accession>
<comment type="caution">
    <text evidence="1">The sequence shown here is derived from an EMBL/GenBank/DDBJ whole genome shotgun (WGS) entry which is preliminary data.</text>
</comment>
<sequence>MTIYALDGIAPELPAPGRYWVAPDAVVIGNVRLGEEASVWFGAVLRGDNERIALGARANVQELSMLHTDPGFPMTIGGDCTIGHKAILHGCTIGAGSLVGMGATVLNGARIGAGCLVGAGALVTEGKEFPDNVLIVGSPARVVRELDDEARARMRRTAAHYVRNWRRFSTGLAAIG</sequence>
<evidence type="ECO:0000313" key="2">
    <source>
        <dbReference type="Proteomes" id="UP001203284"/>
    </source>
</evidence>
<dbReference type="InterPro" id="IPR011004">
    <property type="entry name" value="Trimer_LpxA-like_sf"/>
</dbReference>
<protein>
    <submittedName>
        <fullName evidence="1">Gamma carbonic anhydrase family protein</fullName>
    </submittedName>
</protein>
<keyword evidence="2" id="KW-1185">Reference proteome</keyword>
<dbReference type="InterPro" id="IPR050484">
    <property type="entry name" value="Transf_Hexapept/Carb_Anhydrase"/>
</dbReference>
<dbReference type="InterPro" id="IPR047324">
    <property type="entry name" value="LbH_gamma_CA-like"/>
</dbReference>
<gene>
    <name evidence="1" type="ORF">MWN34_16875</name>
</gene>
<name>A0ABT0DF43_9HYPH</name>
<dbReference type="InterPro" id="IPR001451">
    <property type="entry name" value="Hexapep"/>
</dbReference>
<dbReference type="SUPFAM" id="SSF51161">
    <property type="entry name" value="Trimeric LpxA-like enzymes"/>
    <property type="match status" value="1"/>
</dbReference>
<organism evidence="1 2">
    <name type="scientific">Ancylobacter crimeensis</name>
    <dbReference type="NCBI Taxonomy" id="2579147"/>
    <lineage>
        <taxon>Bacteria</taxon>
        <taxon>Pseudomonadati</taxon>
        <taxon>Pseudomonadota</taxon>
        <taxon>Alphaproteobacteria</taxon>
        <taxon>Hyphomicrobiales</taxon>
        <taxon>Xanthobacteraceae</taxon>
        <taxon>Ancylobacter</taxon>
    </lineage>
</organism>
<reference evidence="1 2" key="1">
    <citation type="submission" date="2022-04" db="EMBL/GenBank/DDBJ databases">
        <authorList>
            <person name="Grouzdev D.S."/>
            <person name="Pantiukh K.S."/>
            <person name="Krutkina M.S."/>
        </authorList>
    </citation>
    <scope>NUCLEOTIDE SEQUENCE [LARGE SCALE GENOMIC DNA]</scope>
    <source>
        <strain evidence="1 2">6x-1</strain>
    </source>
</reference>
<dbReference type="Gene3D" id="2.160.10.10">
    <property type="entry name" value="Hexapeptide repeat proteins"/>
    <property type="match status" value="1"/>
</dbReference>
<dbReference type="RefSeq" id="WP_247030476.1">
    <property type="nucleotide sequence ID" value="NZ_JALKCH010000012.1"/>
</dbReference>
<proteinExistence type="predicted"/>
<dbReference type="Proteomes" id="UP001203284">
    <property type="component" value="Unassembled WGS sequence"/>
</dbReference>
<dbReference type="PANTHER" id="PTHR13061:SF29">
    <property type="entry name" value="GAMMA CARBONIC ANHYDRASE-LIKE 1, MITOCHONDRIAL-RELATED"/>
    <property type="match status" value="1"/>
</dbReference>
<dbReference type="Pfam" id="PF00132">
    <property type="entry name" value="Hexapep"/>
    <property type="match status" value="1"/>
</dbReference>
<dbReference type="PANTHER" id="PTHR13061">
    <property type="entry name" value="DYNACTIN SUBUNIT P25"/>
    <property type="match status" value="1"/>
</dbReference>